<feature type="coiled-coil region" evidence="1">
    <location>
        <begin position="114"/>
        <end position="257"/>
    </location>
</feature>
<dbReference type="PANTHER" id="PTHR23313:SF0">
    <property type="entry name" value="TESTIS-EXPRESSED PROTEIN 9"/>
    <property type="match status" value="1"/>
</dbReference>
<protein>
    <submittedName>
        <fullName evidence="3">Uncharacterized protein</fullName>
    </submittedName>
</protein>
<comment type="caution">
    <text evidence="3">The sequence shown here is derived from an EMBL/GenBank/DDBJ whole genome shotgun (WGS) entry which is preliminary data.</text>
</comment>
<evidence type="ECO:0000313" key="4">
    <source>
        <dbReference type="Proteomes" id="UP001642520"/>
    </source>
</evidence>
<reference evidence="3 4" key="1">
    <citation type="submission" date="2024-08" db="EMBL/GenBank/DDBJ databases">
        <authorList>
            <person name="Will J Nash"/>
            <person name="Angela Man"/>
            <person name="Seanna McTaggart"/>
            <person name="Kendall Baker"/>
            <person name="Tom Barker"/>
            <person name="Leah Catchpole"/>
            <person name="Alex Durrant"/>
            <person name="Karim Gharbi"/>
            <person name="Naomi Irish"/>
            <person name="Gemy Kaithakottil"/>
            <person name="Debby Ku"/>
            <person name="Aaliyah Providence"/>
            <person name="Felix Shaw"/>
            <person name="David Swarbreck"/>
            <person name="Chris Watkins"/>
            <person name="Ann M. McCartney"/>
            <person name="Giulio Formenti"/>
            <person name="Alice Mouton"/>
            <person name="Noel Vella"/>
            <person name="Bjorn M von Reumont"/>
            <person name="Adriana Vella"/>
            <person name="Wilfried Haerty"/>
        </authorList>
    </citation>
    <scope>NUCLEOTIDE SEQUENCE [LARGE SCALE GENOMIC DNA]</scope>
</reference>
<evidence type="ECO:0000256" key="2">
    <source>
        <dbReference type="SAM" id="MobiDB-lite"/>
    </source>
</evidence>
<dbReference type="Gene3D" id="1.10.287.1490">
    <property type="match status" value="1"/>
</dbReference>
<feature type="region of interest" description="Disordered" evidence="2">
    <location>
        <begin position="50"/>
        <end position="69"/>
    </location>
</feature>
<organism evidence="3 4">
    <name type="scientific">Xylocopa violacea</name>
    <name type="common">Violet carpenter bee</name>
    <name type="synonym">Apis violacea</name>
    <dbReference type="NCBI Taxonomy" id="135666"/>
    <lineage>
        <taxon>Eukaryota</taxon>
        <taxon>Metazoa</taxon>
        <taxon>Ecdysozoa</taxon>
        <taxon>Arthropoda</taxon>
        <taxon>Hexapoda</taxon>
        <taxon>Insecta</taxon>
        <taxon>Pterygota</taxon>
        <taxon>Neoptera</taxon>
        <taxon>Endopterygota</taxon>
        <taxon>Hymenoptera</taxon>
        <taxon>Apocrita</taxon>
        <taxon>Aculeata</taxon>
        <taxon>Apoidea</taxon>
        <taxon>Anthophila</taxon>
        <taxon>Apidae</taxon>
        <taxon>Xylocopa</taxon>
        <taxon>Xylocopa</taxon>
    </lineage>
</organism>
<accession>A0ABP1NJI9</accession>
<gene>
    <name evidence="3" type="ORF">XYLVIOL_LOCUS4866</name>
</gene>
<proteinExistence type="predicted"/>
<keyword evidence="1" id="KW-0175">Coiled coil</keyword>
<dbReference type="EMBL" id="CAXAJV020001292">
    <property type="protein sequence ID" value="CAL7941185.1"/>
    <property type="molecule type" value="Genomic_DNA"/>
</dbReference>
<feature type="coiled-coil region" evidence="1">
    <location>
        <begin position="9"/>
        <end position="36"/>
    </location>
</feature>
<dbReference type="Proteomes" id="UP001642520">
    <property type="component" value="Unassembled WGS sequence"/>
</dbReference>
<evidence type="ECO:0000256" key="1">
    <source>
        <dbReference type="SAM" id="Coils"/>
    </source>
</evidence>
<name>A0ABP1NJI9_XYLVO</name>
<evidence type="ECO:0000313" key="3">
    <source>
        <dbReference type="EMBL" id="CAL7941185.1"/>
    </source>
</evidence>
<dbReference type="PANTHER" id="PTHR23313">
    <property type="entry name" value="TSEC1-RELATED"/>
    <property type="match status" value="1"/>
</dbReference>
<keyword evidence="4" id="KW-1185">Reference proteome</keyword>
<feature type="compositionally biased region" description="Basic and acidic residues" evidence="2">
    <location>
        <begin position="50"/>
        <end position="66"/>
    </location>
</feature>
<sequence>MTDDLLSKEKGFRQLNKELEQKAQNLMKKIDCVISTYSNPKKNHVHITREKTDHSRNLTTQDKDNSRVSVKRNSSLPHIFDQSATLKSNRNVGLQEDHTDDAFNKFSVANKTIVNTLKAKIDMLQNELQTLRTEYKKKCDTCKDLESENKKLEIKLKTDIETLKETIIKLENNNKTLQCDSQGLNTENAMLKKDLDKLQKQIKVTNQQSNTCTMRLNRSLENNDKLKNALKYSEIREKELKTQMRKLQEDKRLTVNNLGKQLSELIQVFKKQMLIVDNLKKQNVCICFISFTQNYIHNQNLYIVYIYAHYLNYIYVYTYTYTLRHA</sequence>